<dbReference type="EMBL" id="GEEE01013166">
    <property type="protein sequence ID" value="JAP50059.1"/>
    <property type="molecule type" value="Transcribed_RNA"/>
</dbReference>
<dbReference type="AlphaFoldDB" id="A0A0X3PE13"/>
<sequence>MGDCNSEYLKKALSSTPKYPALQRDPVIRRETAKNRKMVIGSTRVCLQAWVWHERILHATLNRRQLFRLGHERLFQHRQLFRTPQMQIRVGCGRAKHHLWLRIFQVRASNPPFRRRLRVHQCTTCVPCLKT</sequence>
<gene>
    <name evidence="1" type="ORF">TR160162</name>
</gene>
<accession>A0A0X3PE13</accession>
<proteinExistence type="predicted"/>
<protein>
    <submittedName>
        <fullName evidence="1">Uncharacterized protein</fullName>
    </submittedName>
</protein>
<organism evidence="1">
    <name type="scientific">Schistocephalus solidus</name>
    <name type="common">Tapeworm</name>
    <dbReference type="NCBI Taxonomy" id="70667"/>
    <lineage>
        <taxon>Eukaryota</taxon>
        <taxon>Metazoa</taxon>
        <taxon>Spiralia</taxon>
        <taxon>Lophotrochozoa</taxon>
        <taxon>Platyhelminthes</taxon>
        <taxon>Cestoda</taxon>
        <taxon>Eucestoda</taxon>
        <taxon>Diphyllobothriidea</taxon>
        <taxon>Diphyllobothriidae</taxon>
        <taxon>Schistocephalus</taxon>
    </lineage>
</organism>
<evidence type="ECO:0000313" key="1">
    <source>
        <dbReference type="EMBL" id="JAP50059.1"/>
    </source>
</evidence>
<reference evidence="1" key="1">
    <citation type="submission" date="2016-01" db="EMBL/GenBank/DDBJ databases">
        <title>Reference transcriptome for the parasite Schistocephalus solidus: insights into the molecular evolution of parasitism.</title>
        <authorList>
            <person name="Hebert F.O."/>
            <person name="Grambauer S."/>
            <person name="Barber I."/>
            <person name="Landry C.R."/>
            <person name="Aubin-Horth N."/>
        </authorList>
    </citation>
    <scope>NUCLEOTIDE SEQUENCE</scope>
</reference>
<name>A0A0X3PE13_SCHSO</name>